<dbReference type="Proteomes" id="UP000887568">
    <property type="component" value="Unplaced"/>
</dbReference>
<keyword evidence="2" id="KW-1185">Reference proteome</keyword>
<proteinExistence type="predicted"/>
<dbReference type="GeneID" id="119728045"/>
<evidence type="ECO:0000313" key="1">
    <source>
        <dbReference type="EnsemblMetazoa" id="XP_038056051.1"/>
    </source>
</evidence>
<dbReference type="OrthoDB" id="6240251at2759"/>
<name>A0A913ZYB0_PATMI</name>
<dbReference type="OMA" id="NAFATSC"/>
<protein>
    <submittedName>
        <fullName evidence="1">Uncharacterized protein</fullName>
    </submittedName>
</protein>
<accession>A0A913ZYB0</accession>
<reference evidence="1" key="1">
    <citation type="submission" date="2022-11" db="UniProtKB">
        <authorList>
            <consortium name="EnsemblMetazoa"/>
        </authorList>
    </citation>
    <scope>IDENTIFICATION</scope>
</reference>
<sequence length="179" mass="20628">MGSSASDLKRQKALAWSAFWKLEHLWRSSVIPISTKVKLFQTICVTVLLNGCETWVITHDMEDKINAFATSCYRIMLNIRRLDRIPNTTIYNLTNTVSLVVRLRTRQLKFLGHVLRMPDDEPARFMHCTLHCMVKESLADSEHYIQDISRAFLETMRVTCNWTTATGGNLWSPAPQPNE</sequence>
<evidence type="ECO:0000313" key="2">
    <source>
        <dbReference type="Proteomes" id="UP000887568"/>
    </source>
</evidence>
<dbReference type="EnsemblMetazoa" id="XM_038200123.1">
    <property type="protein sequence ID" value="XP_038056051.1"/>
    <property type="gene ID" value="LOC119728045"/>
</dbReference>
<dbReference type="PANTHER" id="PTHR47027:SF20">
    <property type="entry name" value="REVERSE TRANSCRIPTASE-LIKE PROTEIN WITH RNA-DIRECTED DNA POLYMERASE DOMAIN"/>
    <property type="match status" value="1"/>
</dbReference>
<dbReference type="RefSeq" id="XP_038056051.1">
    <property type="nucleotide sequence ID" value="XM_038200123.1"/>
</dbReference>
<dbReference type="PANTHER" id="PTHR47027">
    <property type="entry name" value="REVERSE TRANSCRIPTASE DOMAIN-CONTAINING PROTEIN"/>
    <property type="match status" value="1"/>
</dbReference>
<dbReference type="AlphaFoldDB" id="A0A913ZYB0"/>
<organism evidence="1 2">
    <name type="scientific">Patiria miniata</name>
    <name type="common">Bat star</name>
    <name type="synonym">Asterina miniata</name>
    <dbReference type="NCBI Taxonomy" id="46514"/>
    <lineage>
        <taxon>Eukaryota</taxon>
        <taxon>Metazoa</taxon>
        <taxon>Echinodermata</taxon>
        <taxon>Eleutherozoa</taxon>
        <taxon>Asterozoa</taxon>
        <taxon>Asteroidea</taxon>
        <taxon>Valvatacea</taxon>
        <taxon>Valvatida</taxon>
        <taxon>Asterinidae</taxon>
        <taxon>Patiria</taxon>
    </lineage>
</organism>